<evidence type="ECO:0000256" key="1">
    <source>
        <dbReference type="SAM" id="MobiDB-lite"/>
    </source>
</evidence>
<comment type="caution">
    <text evidence="2">The sequence shown here is derived from an EMBL/GenBank/DDBJ whole genome shotgun (WGS) entry which is preliminary data.</text>
</comment>
<accession>A0A4R6Y3X1</accession>
<sequence length="425" mass="48088">MGYCVKWLGGLCAILYGVAHVGYAQDMEVQNQALTEQVQLPHDPRVNPKVSFFNKYRSKGPIRIYFSYETEKGKYNSKLNQLTVVTQERLTVVNGLAAFGVAAGAMTGQFSVGNNPYGFQTRDAIVGYKIEDIADRSKLENPALNDIPQRLDQDIIQYVNQNPSIKARQYYESLFVRPWQWSLVFDDVAAGTSKNNYILKFKASLSKTVEGDARGFFHRAQQKDAVCMFESDSKSLEQWRKDDYAEVAALRPKIIDKCISSFNDSFSELLQEDEDLKKTTPEKRIRSATLLCKNMYRQCISIAKDEDDETKLETLLRIGQTHNDTEKMAFAMCKSDYKQCNVDLVKPLIAATPIGQCRIKLDACKIHSKEKIREIGKEAVKAEYKVCVAEYEKCTDSVGKDKNQVNSEDIVDKDLTDGAESDTPK</sequence>
<evidence type="ECO:0000313" key="2">
    <source>
        <dbReference type="EMBL" id="TDR31081.1"/>
    </source>
</evidence>
<name>A0A4R6Y3X1_9BURK</name>
<dbReference type="EMBL" id="SNZE01000013">
    <property type="protein sequence ID" value="TDR31081.1"/>
    <property type="molecule type" value="Genomic_DNA"/>
</dbReference>
<organism evidence="2 3">
    <name type="scientific">Hydromonas duriensis</name>
    <dbReference type="NCBI Taxonomy" id="1527608"/>
    <lineage>
        <taxon>Bacteria</taxon>
        <taxon>Pseudomonadati</taxon>
        <taxon>Pseudomonadota</taxon>
        <taxon>Betaproteobacteria</taxon>
        <taxon>Burkholderiales</taxon>
        <taxon>Burkholderiaceae</taxon>
        <taxon>Hydromonas</taxon>
    </lineage>
</organism>
<proteinExistence type="predicted"/>
<dbReference type="RefSeq" id="WP_133620521.1">
    <property type="nucleotide sequence ID" value="NZ_SNZE01000013.1"/>
</dbReference>
<dbReference type="Proteomes" id="UP000294480">
    <property type="component" value="Unassembled WGS sequence"/>
</dbReference>
<keyword evidence="3" id="KW-1185">Reference proteome</keyword>
<protein>
    <submittedName>
        <fullName evidence="2">Uncharacterized protein</fullName>
    </submittedName>
</protein>
<feature type="region of interest" description="Disordered" evidence="1">
    <location>
        <begin position="397"/>
        <end position="425"/>
    </location>
</feature>
<dbReference type="AlphaFoldDB" id="A0A4R6Y3X1"/>
<evidence type="ECO:0000313" key="3">
    <source>
        <dbReference type="Proteomes" id="UP000294480"/>
    </source>
</evidence>
<dbReference type="OrthoDB" id="9797014at2"/>
<feature type="compositionally biased region" description="Basic and acidic residues" evidence="1">
    <location>
        <begin position="410"/>
        <end position="425"/>
    </location>
</feature>
<gene>
    <name evidence="2" type="ORF">DFR44_11334</name>
</gene>
<reference evidence="2 3" key="1">
    <citation type="submission" date="2019-03" db="EMBL/GenBank/DDBJ databases">
        <title>Genomic Encyclopedia of Type Strains, Phase IV (KMG-IV): sequencing the most valuable type-strain genomes for metagenomic binning, comparative biology and taxonomic classification.</title>
        <authorList>
            <person name="Goeker M."/>
        </authorList>
    </citation>
    <scope>NUCLEOTIDE SEQUENCE [LARGE SCALE GENOMIC DNA]</scope>
    <source>
        <strain evidence="2 3">DSM 102852</strain>
    </source>
</reference>